<evidence type="ECO:0000259" key="2">
    <source>
        <dbReference type="Pfam" id="PF00534"/>
    </source>
</evidence>
<protein>
    <recommendedName>
        <fullName evidence="2">Glycosyl transferase family 1 domain-containing protein</fullName>
    </recommendedName>
</protein>
<dbReference type="CDD" id="cd03801">
    <property type="entry name" value="GT4_PimA-like"/>
    <property type="match status" value="1"/>
</dbReference>
<comment type="caution">
    <text evidence="3">The sequence shown here is derived from an EMBL/GenBank/DDBJ whole genome shotgun (WGS) entry which is preliminary data.</text>
</comment>
<evidence type="ECO:0000313" key="4">
    <source>
        <dbReference type="Proteomes" id="UP000325307"/>
    </source>
</evidence>
<dbReference type="AlphaFoldDB" id="A0A5A7NPJ0"/>
<keyword evidence="4" id="KW-1185">Reference proteome</keyword>
<dbReference type="PANTHER" id="PTHR12526">
    <property type="entry name" value="GLYCOSYLTRANSFERASE"/>
    <property type="match status" value="1"/>
</dbReference>
<dbReference type="InterPro" id="IPR001296">
    <property type="entry name" value="Glyco_trans_1"/>
</dbReference>
<proteinExistence type="predicted"/>
<dbReference type="GO" id="GO:0016757">
    <property type="term" value="F:glycosyltransferase activity"/>
    <property type="evidence" value="ECO:0007669"/>
    <property type="project" value="InterPro"/>
</dbReference>
<accession>A0A5A7NPJ0</accession>
<organism evidence="3 4">
    <name type="scientific">Zafaria cholistanensis</name>
    <dbReference type="NCBI Taxonomy" id="1682741"/>
    <lineage>
        <taxon>Bacteria</taxon>
        <taxon>Bacillati</taxon>
        <taxon>Actinomycetota</taxon>
        <taxon>Actinomycetes</taxon>
        <taxon>Micrococcales</taxon>
        <taxon>Micrococcaceae</taxon>
        <taxon>Zafaria</taxon>
    </lineage>
</organism>
<dbReference type="Gene3D" id="3.40.50.2000">
    <property type="entry name" value="Glycogen Phosphorylase B"/>
    <property type="match status" value="2"/>
</dbReference>
<sequence length="150" mass="15969">MFVGPDGAHTALELQELAEELGIDRSVTVMGPVDEQGVASVLRASGVFVLLTDRENFGIALVEAMIADCAVLATRGVAAAEFVEQCKGGILLEAPDLQASANALKELSDSEDEVVAMGMRAGQFARDHLTWEESAKRYLEVFRGGRTNAS</sequence>
<dbReference type="EMBL" id="BKDJ01000001">
    <property type="protein sequence ID" value="GER21698.1"/>
    <property type="molecule type" value="Genomic_DNA"/>
</dbReference>
<dbReference type="Proteomes" id="UP000325307">
    <property type="component" value="Unassembled WGS sequence"/>
</dbReference>
<evidence type="ECO:0000313" key="3">
    <source>
        <dbReference type="EMBL" id="GER21698.1"/>
    </source>
</evidence>
<gene>
    <name evidence="3" type="ORF">NCCP1664_01950</name>
</gene>
<dbReference type="SUPFAM" id="SSF53756">
    <property type="entry name" value="UDP-Glycosyltransferase/glycogen phosphorylase"/>
    <property type="match status" value="1"/>
</dbReference>
<reference evidence="3 4" key="1">
    <citation type="submission" date="2019-09" db="EMBL/GenBank/DDBJ databases">
        <title>Arthrobacter zafarii sp. nov., a moderately thermotolerant and halotolerant actinobacterium isolated from Cholistan desert soil of Pakistan.</title>
        <authorList>
            <person name="Amin A."/>
            <person name="Ahmed I."/>
            <person name="Khalid N."/>
            <person name="Schumann P."/>
            <person name="Busse H.J."/>
            <person name="Khan I.U."/>
            <person name="Li S."/>
            <person name="Li W.J."/>
        </authorList>
    </citation>
    <scope>NUCLEOTIDE SEQUENCE [LARGE SCALE GENOMIC DNA]</scope>
    <source>
        <strain evidence="3 4">NCCP-1664</strain>
    </source>
</reference>
<keyword evidence="1" id="KW-0808">Transferase</keyword>
<feature type="domain" description="Glycosyl transferase family 1" evidence="2">
    <location>
        <begin position="10"/>
        <end position="120"/>
    </location>
</feature>
<evidence type="ECO:0000256" key="1">
    <source>
        <dbReference type="ARBA" id="ARBA00022679"/>
    </source>
</evidence>
<name>A0A5A7NPJ0_9MICC</name>
<dbReference type="Pfam" id="PF00534">
    <property type="entry name" value="Glycos_transf_1"/>
    <property type="match status" value="1"/>
</dbReference>